<feature type="transmembrane region" description="Helical" evidence="1">
    <location>
        <begin position="106"/>
        <end position="133"/>
    </location>
</feature>
<dbReference type="AlphaFoldDB" id="A0A0W8F3J3"/>
<proteinExistence type="predicted"/>
<keyword evidence="1" id="KW-1133">Transmembrane helix</keyword>
<sequence length="173" mass="17881">MNSRNLFIVAALLCTGTIVRFILVEMGEPVTPNVLVAFYSLAIMVTLPSFGESVGIGFAAGMIASLISRSVFNPAFLISEPLGAAVCLGVFLALRYHKQAARFAAPLLATIASGLVFLSLAVSAGSSGIQAVFPDTRSFLITLLGVVAITALVNSLAAGLAYPHLRPQAAGNT</sequence>
<comment type="caution">
    <text evidence="2">The sequence shown here is derived from an EMBL/GenBank/DDBJ whole genome shotgun (WGS) entry which is preliminary data.</text>
</comment>
<feature type="transmembrane region" description="Helical" evidence="1">
    <location>
        <begin position="6"/>
        <end position="24"/>
    </location>
</feature>
<feature type="transmembrane region" description="Helical" evidence="1">
    <location>
        <begin position="75"/>
        <end position="94"/>
    </location>
</feature>
<organism evidence="2">
    <name type="scientific">hydrocarbon metagenome</name>
    <dbReference type="NCBI Taxonomy" id="938273"/>
    <lineage>
        <taxon>unclassified sequences</taxon>
        <taxon>metagenomes</taxon>
        <taxon>ecological metagenomes</taxon>
    </lineage>
</organism>
<keyword evidence="1" id="KW-0812">Transmembrane</keyword>
<evidence type="ECO:0000313" key="2">
    <source>
        <dbReference type="EMBL" id="KUG15480.1"/>
    </source>
</evidence>
<feature type="transmembrane region" description="Helical" evidence="1">
    <location>
        <begin position="36"/>
        <end position="63"/>
    </location>
</feature>
<evidence type="ECO:0000256" key="1">
    <source>
        <dbReference type="SAM" id="Phobius"/>
    </source>
</evidence>
<reference evidence="2" key="1">
    <citation type="journal article" date="2015" name="Proc. Natl. Acad. Sci. U.S.A.">
        <title>Networks of energetic and metabolic interactions define dynamics in microbial communities.</title>
        <authorList>
            <person name="Embree M."/>
            <person name="Liu J.K."/>
            <person name="Al-Bassam M.M."/>
            <person name="Zengler K."/>
        </authorList>
    </citation>
    <scope>NUCLEOTIDE SEQUENCE</scope>
</reference>
<name>A0A0W8F3J3_9ZZZZ</name>
<protein>
    <submittedName>
        <fullName evidence="2">Substrate-specific component trpp of tryptophan ecf transporter</fullName>
    </submittedName>
</protein>
<dbReference type="EMBL" id="LNQE01001553">
    <property type="protein sequence ID" value="KUG15480.1"/>
    <property type="molecule type" value="Genomic_DNA"/>
</dbReference>
<gene>
    <name evidence="2" type="ORF">ASZ90_014836</name>
</gene>
<feature type="transmembrane region" description="Helical" evidence="1">
    <location>
        <begin position="139"/>
        <end position="162"/>
    </location>
</feature>
<keyword evidence="1" id="KW-0472">Membrane</keyword>
<accession>A0A0W8F3J3</accession>